<dbReference type="InterPro" id="IPR051553">
    <property type="entry name" value="Ran_GTPase-activating"/>
</dbReference>
<proteinExistence type="predicted"/>
<dbReference type="PROSITE" id="PS50012">
    <property type="entry name" value="RCC1_3"/>
    <property type="match status" value="2"/>
</dbReference>
<feature type="compositionally biased region" description="Basic and acidic residues" evidence="2">
    <location>
        <begin position="182"/>
        <end position="201"/>
    </location>
</feature>
<dbReference type="EMBL" id="CAMXCT030000719">
    <property type="protein sequence ID" value="CAL4769785.1"/>
    <property type="molecule type" value="Genomic_DNA"/>
</dbReference>
<dbReference type="OrthoDB" id="8068875at2759"/>
<dbReference type="Pfam" id="PF00415">
    <property type="entry name" value="RCC1"/>
    <property type="match status" value="2"/>
</dbReference>
<dbReference type="Gene3D" id="2.130.10.30">
    <property type="entry name" value="Regulator of chromosome condensation 1/beta-lactamase-inhibitor protein II"/>
    <property type="match status" value="3"/>
</dbReference>
<sequence>MAVVSATPPLFRQLWRPWDVERLAAPSGCGGGRGRSGHLWAVAGAAGFQALQVLRSKTDGSANGSASVATRRAMRICRVSLMAQAAEGTSDEEAKKLWQEAYAIEVERAERLQSPEQEAATLPTPPQSGSAAEWQAAYEALKARNLELEMEAVARRRAELKQGELQLGTSKADAPVVTPDAASKRDPPKPKLRESQDEEKKDKVLSILDLPTIDIDSKQLADVARFRDALGPGTLPLLSALFEEARGELPEPSDVRDALDLPGSGFTMTGNLNVGRCVVVRGLLAQDIGGLGTPRIFVEQRQASLDRCYGEGKYQVFLQRERPPPAPSFSLWRKGEFDPAQVSSAKEYPAALLVFRTSDLPIEEGSGNFRRILIGTSLAATAAFCNIIAAAVGSLNGERSDALLNKSVEEVTYSPMLGVAVTRLDPDGVVPVGAGLLLMLIVQGFGRGKAAEKNGAKIRGGYFIPSSSLGTVGRTWSISGLSPSRKTEVDVALAGSYAGFATALLLCFAGVLRGDASDGLIVLEVTRLPLLLAQLLGDSFPEDAVQTVLSLSSGEAAAPVPAKVTVDPLLLSGSLALTTQAVQLLPLRGFDGHLLARFLFGPRPLQLLELCTGVLLLLGAVERLGPNANATVCSTALFAWAARFFASRENPMPPREDFDDEPSASPAEAAAAGSWASYLSIVSKSLGQDAYTQYAARNARVKCHGQCPAPSSRAHGKAFLPLGAGGLSLLLSSGHLLLEEEDEDEEEEDFTVHSWNKCQPGMQSSGSRVFVWGNRACWPACEGTNDRVPETNVQSPTEVPWFAQFAEQNNCKWQQLSFGPSFGVSRTDSGEIYLWGSTLKKDGKGRQYAPPRQLLLKDETETRFKDVQCSESSVWGLTPTGKVIVWEMVPQMISEHLASTPMPRFCSGGRSLNGMKRPVKQMSVGVMHAAFLTEDGQVYCLGRNSYGECGVDPSVQNMASSCRRVSFPKHCHPLLRVECGKSHTVAVGAEGQCLSWGDDSKIQLGLGDTRSAVGEERPWSGSRGFLNMRQSGEAMAPGSAFRGPDGTGSRAASTSQRNYKDFESHQQSKPVFMMDIPLESDRQVHGIPYPPPSDLKCGDDFTLMLVRDSPDWYPPEEESERLFCCGENGKGQCGRSMQQQQQTFAACRLPKNSKIQGFSCGSDHCLAVLRRVGAKKQELWCWGSNACGQAGGNTNGAVCPAARLRLPKGVKVEAAWCGFTSSGVVCSETSRASEAGET</sequence>
<dbReference type="AlphaFoldDB" id="A0A9P1FND3"/>
<dbReference type="EMBL" id="CAMXCT020000719">
    <property type="protein sequence ID" value="CAL1135848.1"/>
    <property type="molecule type" value="Genomic_DNA"/>
</dbReference>
<evidence type="ECO:0000256" key="2">
    <source>
        <dbReference type="SAM" id="MobiDB-lite"/>
    </source>
</evidence>
<feature type="repeat" description="RCC1" evidence="1">
    <location>
        <begin position="1120"/>
        <end position="1171"/>
    </location>
</feature>
<keyword evidence="5" id="KW-0808">Transferase</keyword>
<dbReference type="PRINTS" id="PR00633">
    <property type="entry name" value="RCCNDNSATION"/>
</dbReference>
<reference evidence="3" key="1">
    <citation type="submission" date="2022-10" db="EMBL/GenBank/DDBJ databases">
        <authorList>
            <person name="Chen Y."/>
            <person name="Dougan E. K."/>
            <person name="Chan C."/>
            <person name="Rhodes N."/>
            <person name="Thang M."/>
        </authorList>
    </citation>
    <scope>NUCLEOTIDE SEQUENCE</scope>
</reference>
<protein>
    <submittedName>
        <fullName evidence="5">Probable E3 ubiquitin-protein ligase HERC3 (HEC T domain and RCC1-like domain-containing protein 3) (HECT-type E3 ubiquitin transferase HERC3)</fullName>
    </submittedName>
</protein>
<accession>A0A9P1FND3</accession>
<gene>
    <name evidence="3" type="ORF">C1SCF055_LOCUS10164</name>
</gene>
<evidence type="ECO:0000256" key="1">
    <source>
        <dbReference type="PROSITE-ProRule" id="PRU00235"/>
    </source>
</evidence>
<evidence type="ECO:0000313" key="3">
    <source>
        <dbReference type="EMBL" id="CAI3982473.1"/>
    </source>
</evidence>
<dbReference type="PANTHER" id="PTHR45982:SF1">
    <property type="entry name" value="REGULATOR OF CHROMOSOME CONDENSATION"/>
    <property type="match status" value="1"/>
</dbReference>
<reference evidence="4" key="2">
    <citation type="submission" date="2024-04" db="EMBL/GenBank/DDBJ databases">
        <authorList>
            <person name="Chen Y."/>
            <person name="Shah S."/>
            <person name="Dougan E. K."/>
            <person name="Thang M."/>
            <person name="Chan C."/>
        </authorList>
    </citation>
    <scope>NUCLEOTIDE SEQUENCE [LARGE SCALE GENOMIC DNA]</scope>
</reference>
<dbReference type="GO" id="GO:0005737">
    <property type="term" value="C:cytoplasm"/>
    <property type="evidence" value="ECO:0007669"/>
    <property type="project" value="TreeGrafter"/>
</dbReference>
<name>A0A9P1FND3_9DINO</name>
<evidence type="ECO:0000313" key="6">
    <source>
        <dbReference type="Proteomes" id="UP001152797"/>
    </source>
</evidence>
<dbReference type="InterPro" id="IPR000408">
    <property type="entry name" value="Reg_chr_condens"/>
</dbReference>
<organism evidence="3">
    <name type="scientific">Cladocopium goreaui</name>
    <dbReference type="NCBI Taxonomy" id="2562237"/>
    <lineage>
        <taxon>Eukaryota</taxon>
        <taxon>Sar</taxon>
        <taxon>Alveolata</taxon>
        <taxon>Dinophyceae</taxon>
        <taxon>Suessiales</taxon>
        <taxon>Symbiodiniaceae</taxon>
        <taxon>Cladocopium</taxon>
    </lineage>
</organism>
<dbReference type="PANTHER" id="PTHR45982">
    <property type="entry name" value="REGULATOR OF CHROMOSOME CONDENSATION"/>
    <property type="match status" value="1"/>
</dbReference>
<dbReference type="GO" id="GO:0016740">
    <property type="term" value="F:transferase activity"/>
    <property type="evidence" value="ECO:0007669"/>
    <property type="project" value="UniProtKB-KW"/>
</dbReference>
<keyword evidence="6" id="KW-1185">Reference proteome</keyword>
<feature type="region of interest" description="Disordered" evidence="2">
    <location>
        <begin position="1034"/>
        <end position="1058"/>
    </location>
</feature>
<feature type="region of interest" description="Disordered" evidence="2">
    <location>
        <begin position="113"/>
        <end position="133"/>
    </location>
</feature>
<dbReference type="EMBL" id="CAMXCT010000719">
    <property type="protein sequence ID" value="CAI3982473.1"/>
    <property type="molecule type" value="Genomic_DNA"/>
</dbReference>
<evidence type="ECO:0000313" key="4">
    <source>
        <dbReference type="EMBL" id="CAL1135848.1"/>
    </source>
</evidence>
<dbReference type="SUPFAM" id="SSF50985">
    <property type="entry name" value="RCC1/BLIP-II"/>
    <property type="match status" value="1"/>
</dbReference>
<comment type="caution">
    <text evidence="3">The sequence shown here is derived from an EMBL/GenBank/DDBJ whole genome shotgun (WGS) entry which is preliminary data.</text>
</comment>
<evidence type="ECO:0000313" key="5">
    <source>
        <dbReference type="EMBL" id="CAL4769785.1"/>
    </source>
</evidence>
<feature type="region of interest" description="Disordered" evidence="2">
    <location>
        <begin position="164"/>
        <end position="201"/>
    </location>
</feature>
<dbReference type="GO" id="GO:0005085">
    <property type="term" value="F:guanyl-nucleotide exchange factor activity"/>
    <property type="evidence" value="ECO:0007669"/>
    <property type="project" value="TreeGrafter"/>
</dbReference>
<dbReference type="InterPro" id="IPR009091">
    <property type="entry name" value="RCC1/BLIP-II"/>
</dbReference>
<feature type="repeat" description="RCC1" evidence="1">
    <location>
        <begin position="936"/>
        <end position="990"/>
    </location>
</feature>
<dbReference type="Proteomes" id="UP001152797">
    <property type="component" value="Unassembled WGS sequence"/>
</dbReference>